<feature type="coiled-coil region" evidence="7">
    <location>
        <begin position="1000"/>
        <end position="1048"/>
    </location>
</feature>
<feature type="region of interest" description="Disordered" evidence="8">
    <location>
        <begin position="502"/>
        <end position="695"/>
    </location>
</feature>
<feature type="compositionally biased region" description="Polar residues" evidence="8">
    <location>
        <begin position="915"/>
        <end position="927"/>
    </location>
</feature>
<dbReference type="FunFam" id="3.20.20.70:FF:000132">
    <property type="entry name" value="FMN dependent dehydrogenase"/>
    <property type="match status" value="1"/>
</dbReference>
<organism evidence="10 11">
    <name type="scientific">Ramalina farinacea</name>
    <dbReference type="NCBI Taxonomy" id="258253"/>
    <lineage>
        <taxon>Eukaryota</taxon>
        <taxon>Fungi</taxon>
        <taxon>Dikarya</taxon>
        <taxon>Ascomycota</taxon>
        <taxon>Pezizomycotina</taxon>
        <taxon>Lecanoromycetes</taxon>
        <taxon>OSLEUM clade</taxon>
        <taxon>Lecanoromycetidae</taxon>
        <taxon>Lecanorales</taxon>
        <taxon>Lecanorineae</taxon>
        <taxon>Ramalinaceae</taxon>
        <taxon>Ramalina</taxon>
    </lineage>
</organism>
<keyword evidence="6" id="KW-0653">Protein transport</keyword>
<protein>
    <recommendedName>
        <fullName evidence="9">FMN hydroxy acid dehydrogenase domain-containing protein</fullName>
    </recommendedName>
</protein>
<accession>A0AA43TUK4</accession>
<feature type="compositionally biased region" description="Polar residues" evidence="8">
    <location>
        <begin position="474"/>
        <end position="485"/>
    </location>
</feature>
<dbReference type="InterPro" id="IPR013785">
    <property type="entry name" value="Aldolase_TIM"/>
</dbReference>
<comment type="cofactor">
    <cofactor evidence="1">
        <name>FMN</name>
        <dbReference type="ChEBI" id="CHEBI:58210"/>
    </cofactor>
</comment>
<comment type="caution">
    <text evidence="10">The sequence shown here is derived from an EMBL/GenBank/DDBJ whole genome shotgun (WGS) entry which is preliminary data.</text>
</comment>
<dbReference type="InterPro" id="IPR000262">
    <property type="entry name" value="FMN-dep_DH"/>
</dbReference>
<evidence type="ECO:0000313" key="11">
    <source>
        <dbReference type="Proteomes" id="UP001161017"/>
    </source>
</evidence>
<dbReference type="SUPFAM" id="SSF51395">
    <property type="entry name" value="FMN-linked oxidoreductases"/>
    <property type="match status" value="1"/>
</dbReference>
<keyword evidence="7" id="KW-0175">Coiled coil</keyword>
<dbReference type="PANTHER" id="PTHR10578">
    <property type="entry name" value="S -2-HYDROXY-ACID OXIDASE-RELATED"/>
    <property type="match status" value="1"/>
</dbReference>
<feature type="compositionally biased region" description="Polar residues" evidence="8">
    <location>
        <begin position="1235"/>
        <end position="1245"/>
    </location>
</feature>
<dbReference type="Pfam" id="PF01070">
    <property type="entry name" value="FMN_dh"/>
    <property type="match status" value="1"/>
</dbReference>
<feature type="compositionally biased region" description="Polar residues" evidence="8">
    <location>
        <begin position="735"/>
        <end position="748"/>
    </location>
</feature>
<dbReference type="Pfam" id="PF13634">
    <property type="entry name" value="Nucleoporin_FG"/>
    <property type="match status" value="4"/>
</dbReference>
<evidence type="ECO:0000256" key="4">
    <source>
        <dbReference type="ARBA" id="ARBA00022643"/>
    </source>
</evidence>
<dbReference type="Gene3D" id="3.20.20.70">
    <property type="entry name" value="Aldolase class I"/>
    <property type="match status" value="1"/>
</dbReference>
<feature type="compositionally biased region" description="Basic and acidic residues" evidence="8">
    <location>
        <begin position="456"/>
        <end position="471"/>
    </location>
</feature>
<dbReference type="GO" id="GO:0016491">
    <property type="term" value="F:oxidoreductase activity"/>
    <property type="evidence" value="ECO:0007669"/>
    <property type="project" value="UniProtKB-KW"/>
</dbReference>
<feature type="compositionally biased region" description="Polar residues" evidence="8">
    <location>
        <begin position="549"/>
        <end position="568"/>
    </location>
</feature>
<dbReference type="EMBL" id="JAPUFD010000005">
    <property type="protein sequence ID" value="MDI1487200.1"/>
    <property type="molecule type" value="Genomic_DNA"/>
</dbReference>
<evidence type="ECO:0000256" key="8">
    <source>
        <dbReference type="SAM" id="MobiDB-lite"/>
    </source>
</evidence>
<keyword evidence="6" id="KW-0811">Translocation</keyword>
<feature type="region of interest" description="Disordered" evidence="8">
    <location>
        <begin position="915"/>
        <end position="975"/>
    </location>
</feature>
<evidence type="ECO:0000256" key="6">
    <source>
        <dbReference type="ARBA" id="ARBA00023132"/>
    </source>
</evidence>
<dbReference type="PANTHER" id="PTHR10578:SF75">
    <property type="entry name" value="L-LACTATE DEHYDROGENASE (AFU_ORTHOLOGUE AFUA_4G07050)"/>
    <property type="match status" value="1"/>
</dbReference>
<gene>
    <name evidence="10" type="ORF">OHK93_006469</name>
</gene>
<evidence type="ECO:0000256" key="3">
    <source>
        <dbReference type="ARBA" id="ARBA00022630"/>
    </source>
</evidence>
<evidence type="ECO:0000256" key="2">
    <source>
        <dbReference type="ARBA" id="ARBA00004567"/>
    </source>
</evidence>
<feature type="compositionally biased region" description="Polar residues" evidence="8">
    <location>
        <begin position="623"/>
        <end position="643"/>
    </location>
</feature>
<keyword evidence="6" id="KW-0539">Nucleus</keyword>
<reference evidence="10" key="1">
    <citation type="journal article" date="2023" name="Genome Biol. Evol.">
        <title>First Whole Genome Sequence and Flow Cytometry Genome Size Data for the Lichen-Forming Fungus Ramalina farinacea (Ascomycota).</title>
        <authorList>
            <person name="Llewellyn T."/>
            <person name="Mian S."/>
            <person name="Hill R."/>
            <person name="Leitch I.J."/>
            <person name="Gaya E."/>
        </authorList>
    </citation>
    <scope>NUCLEOTIDE SEQUENCE</scope>
    <source>
        <strain evidence="10">LIQ254RAFAR</strain>
    </source>
</reference>
<dbReference type="InterPro" id="IPR025574">
    <property type="entry name" value="Nucleoporin_FG_rpt"/>
</dbReference>
<feature type="compositionally biased region" description="Polar residues" evidence="8">
    <location>
        <begin position="1152"/>
        <end position="1170"/>
    </location>
</feature>
<feature type="compositionally biased region" description="Polar residues" evidence="8">
    <location>
        <begin position="680"/>
        <end position="689"/>
    </location>
</feature>
<feature type="domain" description="FMN hydroxy acid dehydrogenase" evidence="9">
    <location>
        <begin position="32"/>
        <end position="410"/>
    </location>
</feature>
<keyword evidence="6" id="KW-0906">Nuclear pore complex</keyword>
<dbReference type="GO" id="GO:0005643">
    <property type="term" value="C:nuclear pore"/>
    <property type="evidence" value="ECO:0007669"/>
    <property type="project" value="UniProtKB-SubCell"/>
</dbReference>
<proteinExistence type="predicted"/>
<feature type="region of interest" description="Disordered" evidence="8">
    <location>
        <begin position="436"/>
        <end position="488"/>
    </location>
</feature>
<keyword evidence="3" id="KW-0285">Flavoprotein</keyword>
<evidence type="ECO:0000313" key="10">
    <source>
        <dbReference type="EMBL" id="MDI1487200.1"/>
    </source>
</evidence>
<feature type="region of interest" description="Disordered" evidence="8">
    <location>
        <begin position="1133"/>
        <end position="1310"/>
    </location>
</feature>
<name>A0AA43TUK4_9LECA</name>
<feature type="compositionally biased region" description="Low complexity" evidence="8">
    <location>
        <begin position="943"/>
        <end position="960"/>
    </location>
</feature>
<dbReference type="PROSITE" id="PS51349">
    <property type="entry name" value="FMN_HYDROXY_ACID_DH_2"/>
    <property type="match status" value="1"/>
</dbReference>
<sequence length="1341" mass="143203">MSDPKNPNIEKRSTPQYSLYQRENFWKSNDGEVPTFNTEPGKLEELAKEKLTQGGWYYASSNAGQSWTHLANRQAFYRHRIIPRQLVDTNLRDTSTEIFGHKVSAPIGFAPIGINKIYHPAGELPVAAVAKELNLPYCLSTAGSTPIEKVAEANGQSPRFYQLYMPHDDELTVSLLTRAWESGFDACILTTDTWQLGWRHDDVATSNYAFYHGIGADLGLSDPVFQKRLKEAGIDPVKQPNEAGALWIDNVWHGRAWSWEKIPWLIETWKRISGGRPFCLKGIQSVEDAKKAVEVGCDGIVVSNHAGRQVDGAIASLDALENIVNAVGDQTYIMYDSGIRGAADVVKAMALGAKFVWVGRLWVWGLSIMGEPGVRHVMKSLLADLDILMNVGGIQNVEQMDRSLLGRKPFVFGVERSTSTTSSPERPQTFFDCLEEQDQRHDTSSGTPGPAPITAETRDGEAEERQPRSEAARTFNSPSATTANKFSRIGNGLEPFNIIGTSTGSGNAPSSIFGNPHPPGSEAAIRPSGKRDRHGRFFGVFGAPRHSTPAVSNFPSSNSGNTASNQFGNPPPAQTPGGLFSASATSNKREDQGTSFGPRDTHGSSSQFMKDPPSIFDLPPPQSGNTSSSLFGNLQSSNYGQTPSAPPEGTSIFGGATSARASDGRLGAPTPAQASGGLFGTSTPAQTSGGLFGPLTSAQSSGGLFGASAPARPSGGLFAGITPSNKHENGVGSFQWPNTRPPAQSTRDPPSVFNVPPPQAGNTSSSFFGNLQSNYGQSPSAPSEGTSIFGGATSAQTSGGLFGASTPALTSGGLFSAPTPAPTSGGLFGAPTPAQATGGLFGTSIFAQTLGASAPTQASGNLFGPTPPAQTSGDLFGAAIPAPPSNMFSRLRTAPPAQPSSGLFGAAIPAPSSNLFSGLQPAQTSGSPFGASTPALTSGGLIAPSAPAQASGASEAGAPPKLSGENLQSKADDAWTQQHSKIQLALFSVQEAQKHGQEAHNSFRQERDQLQDQIKYLEKQLEEKQARIVAMTEQNEKANEQANEQIVKMRRYYSGSGRPPSGTFNEDDWFFDCAANRKFGAMYACLRQMFSGESHPLDFLETIKPEDIWYDPFNLCLRREVLLKDGHVYLRKSQGPSVAPDAGRILAGPQVEKNQTQITDTFKPNIQPEVNPSDKKEMSDASNVVPKPAASGNGSKAKPAKDTMGKIIKGRHGRIMSLGPSISQTEEIPSLAKPSESSRTESTNALAGPTPTDENNNHIKPTPIRSRSDSTPLPIRGKRSSSARPTSKDENDSAKQTSTPSIRPLIKEEWLTNEQRVSRIRKEEDETVERAMLRKRQQKGQ</sequence>
<keyword evidence="11" id="KW-1185">Reference proteome</keyword>
<keyword evidence="6" id="KW-0813">Transport</keyword>
<keyword evidence="5" id="KW-0560">Oxidoreductase</keyword>
<feature type="region of interest" description="Disordered" evidence="8">
    <location>
        <begin position="734"/>
        <end position="792"/>
    </location>
</feature>
<evidence type="ECO:0000256" key="7">
    <source>
        <dbReference type="SAM" id="Coils"/>
    </source>
</evidence>
<keyword evidence="4" id="KW-0288">FMN</keyword>
<keyword evidence="6" id="KW-0509">mRNA transport</keyword>
<evidence type="ECO:0000259" key="9">
    <source>
        <dbReference type="PROSITE" id="PS51349"/>
    </source>
</evidence>
<dbReference type="InterPro" id="IPR037396">
    <property type="entry name" value="FMN_HAD"/>
</dbReference>
<dbReference type="Proteomes" id="UP001161017">
    <property type="component" value="Unassembled WGS sequence"/>
</dbReference>
<comment type="subcellular location">
    <subcellularLocation>
        <location evidence="2">Nucleus</location>
        <location evidence="2">Nuclear pore complex</location>
    </subcellularLocation>
</comment>
<feature type="compositionally biased region" description="Polar residues" evidence="8">
    <location>
        <begin position="760"/>
        <end position="786"/>
    </location>
</feature>
<evidence type="ECO:0000256" key="1">
    <source>
        <dbReference type="ARBA" id="ARBA00001917"/>
    </source>
</evidence>
<feature type="compositionally biased region" description="Polar residues" evidence="8">
    <location>
        <begin position="965"/>
        <end position="975"/>
    </location>
</feature>
<evidence type="ECO:0000256" key="5">
    <source>
        <dbReference type="ARBA" id="ARBA00023002"/>
    </source>
</evidence>
<feature type="compositionally biased region" description="Polar residues" evidence="8">
    <location>
        <begin position="502"/>
        <end position="513"/>
    </location>
</feature>